<keyword evidence="4" id="KW-1185">Reference proteome</keyword>
<dbReference type="Proteomes" id="UP000502756">
    <property type="component" value="Chromosome"/>
</dbReference>
<feature type="domain" description="Phosphoribosyltransferase" evidence="2">
    <location>
        <begin position="144"/>
        <end position="233"/>
    </location>
</feature>
<dbReference type="EMBL" id="CP053435">
    <property type="protein sequence ID" value="QJW92063.1"/>
    <property type="molecule type" value="Genomic_DNA"/>
</dbReference>
<evidence type="ECO:0000313" key="4">
    <source>
        <dbReference type="Proteomes" id="UP000502756"/>
    </source>
</evidence>
<dbReference type="CDD" id="cd06223">
    <property type="entry name" value="PRTases_typeI"/>
    <property type="match status" value="1"/>
</dbReference>
<sequence length="236" mass="26265">MFRFIHRLLSDFVNLIFPKLCLGCDRLIGVNERVLCSQCRLSLPETGQHRLATTSYVANQFAGKVPIQFATSYLYFKKGGVVQKLIHQIKYKGQKEAAKEIASWYGYQLKAESEMAKQIDVLIGVPLHKSRLSQRGYNQADWIAEGLAESLGVPAQADILIRERFNASQTRKNRLERWENVKTVFAVQNPATVKGKNVAVVDDVLTTGATIEACAIELLKAGCKSVGVITIAATHR</sequence>
<name>A0A6M5YFN1_9BACT</name>
<proteinExistence type="inferred from homology"/>
<dbReference type="PANTHER" id="PTHR47505:SF1">
    <property type="entry name" value="DNA UTILIZATION PROTEIN YHGH"/>
    <property type="match status" value="1"/>
</dbReference>
<dbReference type="SUPFAM" id="SSF53271">
    <property type="entry name" value="PRTase-like"/>
    <property type="match status" value="1"/>
</dbReference>
<comment type="similarity">
    <text evidence="1">Belongs to the ComF/GntX family.</text>
</comment>
<dbReference type="AlphaFoldDB" id="A0A6M5YFN1"/>
<dbReference type="RefSeq" id="WP_171741914.1">
    <property type="nucleotide sequence ID" value="NZ_CP053435.1"/>
</dbReference>
<evidence type="ECO:0000256" key="1">
    <source>
        <dbReference type="ARBA" id="ARBA00008007"/>
    </source>
</evidence>
<organism evidence="3 4">
    <name type="scientific">Spirosoma taeanense</name>
    <dbReference type="NCBI Taxonomy" id="2735870"/>
    <lineage>
        <taxon>Bacteria</taxon>
        <taxon>Pseudomonadati</taxon>
        <taxon>Bacteroidota</taxon>
        <taxon>Cytophagia</taxon>
        <taxon>Cytophagales</taxon>
        <taxon>Cytophagaceae</taxon>
        <taxon>Spirosoma</taxon>
    </lineage>
</organism>
<dbReference type="KEGG" id="stae:HNV11_23145"/>
<evidence type="ECO:0000259" key="2">
    <source>
        <dbReference type="Pfam" id="PF00156"/>
    </source>
</evidence>
<dbReference type="Pfam" id="PF00156">
    <property type="entry name" value="Pribosyltran"/>
    <property type="match status" value="1"/>
</dbReference>
<dbReference type="InterPro" id="IPR051910">
    <property type="entry name" value="ComF/GntX_DNA_util-trans"/>
</dbReference>
<dbReference type="PANTHER" id="PTHR47505">
    <property type="entry name" value="DNA UTILIZATION PROTEIN YHGH"/>
    <property type="match status" value="1"/>
</dbReference>
<reference evidence="3 4" key="1">
    <citation type="submission" date="2020-05" db="EMBL/GenBank/DDBJ databases">
        <title>Genome sequencing of Spirosoma sp. TS118.</title>
        <authorList>
            <person name="Lee J.-H."/>
            <person name="Jeong S."/>
            <person name="Zhao L."/>
            <person name="Jung J.-H."/>
            <person name="Kim M.-K."/>
            <person name="Lim S."/>
        </authorList>
    </citation>
    <scope>NUCLEOTIDE SEQUENCE [LARGE SCALE GENOMIC DNA]</scope>
    <source>
        <strain evidence="3 4">TS118</strain>
    </source>
</reference>
<dbReference type="Gene3D" id="3.40.50.2020">
    <property type="match status" value="1"/>
</dbReference>
<gene>
    <name evidence="3" type="ORF">HNV11_23145</name>
</gene>
<accession>A0A6M5YFN1</accession>
<evidence type="ECO:0000313" key="3">
    <source>
        <dbReference type="EMBL" id="QJW92063.1"/>
    </source>
</evidence>
<dbReference type="InterPro" id="IPR000836">
    <property type="entry name" value="PRTase_dom"/>
</dbReference>
<dbReference type="InterPro" id="IPR029057">
    <property type="entry name" value="PRTase-like"/>
</dbReference>
<protein>
    <submittedName>
        <fullName evidence="3">ComF family protein</fullName>
    </submittedName>
</protein>